<dbReference type="GO" id="GO:0004672">
    <property type="term" value="F:protein kinase activity"/>
    <property type="evidence" value="ECO:0007669"/>
    <property type="project" value="UniProtKB-ARBA"/>
</dbReference>
<accession>Q2SNY9</accession>
<dbReference type="CDD" id="cd00088">
    <property type="entry name" value="HPT"/>
    <property type="match status" value="1"/>
</dbReference>
<dbReference type="eggNOG" id="COG2206">
    <property type="taxonomic scope" value="Bacteria"/>
</dbReference>
<dbReference type="GO" id="GO:0008081">
    <property type="term" value="F:phosphoric diester hydrolase activity"/>
    <property type="evidence" value="ECO:0007669"/>
    <property type="project" value="UniProtKB-ARBA"/>
</dbReference>
<organism evidence="5 6">
    <name type="scientific">Hahella chejuensis (strain KCTC 2396)</name>
    <dbReference type="NCBI Taxonomy" id="349521"/>
    <lineage>
        <taxon>Bacteria</taxon>
        <taxon>Pseudomonadati</taxon>
        <taxon>Pseudomonadota</taxon>
        <taxon>Gammaproteobacteria</taxon>
        <taxon>Oceanospirillales</taxon>
        <taxon>Hahellaceae</taxon>
        <taxon>Hahella</taxon>
    </lineage>
</organism>
<evidence type="ECO:0000259" key="3">
    <source>
        <dbReference type="PROSITE" id="PS50894"/>
    </source>
</evidence>
<dbReference type="Pfam" id="PF13487">
    <property type="entry name" value="HD_5"/>
    <property type="match status" value="1"/>
</dbReference>
<dbReference type="InterPro" id="IPR008207">
    <property type="entry name" value="Sig_transdc_His_kin_Hpt_dom"/>
</dbReference>
<keyword evidence="6" id="KW-1185">Reference proteome</keyword>
<dbReference type="OrthoDB" id="9816273at2"/>
<protein>
    <submittedName>
        <fullName evidence="5">HD-GYP domain</fullName>
    </submittedName>
</protein>
<dbReference type="PANTHER" id="PTHR43155">
    <property type="entry name" value="CYCLIC DI-GMP PHOSPHODIESTERASE PA4108-RELATED"/>
    <property type="match status" value="1"/>
</dbReference>
<keyword evidence="1" id="KW-0902">Two-component regulatory system</keyword>
<dbReference type="SUPFAM" id="SSF109604">
    <property type="entry name" value="HD-domain/PDEase-like"/>
    <property type="match status" value="1"/>
</dbReference>
<evidence type="ECO:0000259" key="4">
    <source>
        <dbReference type="PROSITE" id="PS51832"/>
    </source>
</evidence>
<name>Q2SNY9_HAHCH</name>
<evidence type="ECO:0000313" key="6">
    <source>
        <dbReference type="Proteomes" id="UP000000238"/>
    </source>
</evidence>
<evidence type="ECO:0000256" key="2">
    <source>
        <dbReference type="PROSITE-ProRule" id="PRU00110"/>
    </source>
</evidence>
<dbReference type="CDD" id="cd00077">
    <property type="entry name" value="HDc"/>
    <property type="match status" value="1"/>
</dbReference>
<dbReference type="HOGENOM" id="CLU_749296_0_0_6"/>
<dbReference type="InterPro" id="IPR037522">
    <property type="entry name" value="HD_GYP_dom"/>
</dbReference>
<evidence type="ECO:0000256" key="1">
    <source>
        <dbReference type="ARBA" id="ARBA00023012"/>
    </source>
</evidence>
<dbReference type="Pfam" id="PF01627">
    <property type="entry name" value="Hpt"/>
    <property type="match status" value="1"/>
</dbReference>
<dbReference type="PROSITE" id="PS51832">
    <property type="entry name" value="HD_GYP"/>
    <property type="match status" value="1"/>
</dbReference>
<feature type="modified residue" description="Phosphohistidine" evidence="2">
    <location>
        <position position="55"/>
    </location>
</feature>
<dbReference type="GO" id="GO:0000160">
    <property type="term" value="P:phosphorelay signal transduction system"/>
    <property type="evidence" value="ECO:0007669"/>
    <property type="project" value="UniProtKB-KW"/>
</dbReference>
<dbReference type="eggNOG" id="COG2198">
    <property type="taxonomic scope" value="Bacteria"/>
</dbReference>
<dbReference type="PROSITE" id="PS50894">
    <property type="entry name" value="HPT"/>
    <property type="match status" value="1"/>
</dbReference>
<dbReference type="Proteomes" id="UP000000238">
    <property type="component" value="Chromosome"/>
</dbReference>
<gene>
    <name evidence="5" type="ordered locus">HCH_00737</name>
</gene>
<dbReference type="SMART" id="SM00073">
    <property type="entry name" value="HPT"/>
    <property type="match status" value="1"/>
</dbReference>
<proteinExistence type="predicted"/>
<dbReference type="RefSeq" id="WP_011394712.1">
    <property type="nucleotide sequence ID" value="NC_007645.1"/>
</dbReference>
<dbReference type="KEGG" id="hch:HCH_00737"/>
<dbReference type="InterPro" id="IPR036641">
    <property type="entry name" value="HPT_dom_sf"/>
</dbReference>
<feature type="domain" description="HPt" evidence="3">
    <location>
        <begin position="9"/>
        <end position="119"/>
    </location>
</feature>
<dbReference type="Gene3D" id="1.20.120.160">
    <property type="entry name" value="HPT domain"/>
    <property type="match status" value="1"/>
</dbReference>
<dbReference type="SUPFAM" id="SSF47226">
    <property type="entry name" value="Histidine-containing phosphotransfer domain, HPT domain"/>
    <property type="match status" value="1"/>
</dbReference>
<sequence>MKPITCPQFVELEKDLIDEFVACFQENVEEIEHTIQTLEHQVNPELINELFRSMHSLKGNCRMVFLDAMVDVIHELEEIVSDMRKGELPYQPMFGVFFMSIIGYVETLVGQLASDHTADGDLQESLLNVIAKVRNASPGNVIAVINEGLDELLSGPKDAGEVARPEASMPSYFAPGKDSDQQLFRFLARQLDQLSIYRKDRTQKELELCMAVNEELGGQLNEEQLSAAVLLHDLGMAFVPVGLAHKHEELLSREEQKIMAAHVATSSQILHRFGGWEDAAQIVLHHHEHYDGSGYPFGVSGKDIPLGSRVLAICDAFFEITSEREDRSYKKSLFEAVRYVNSYNGSLFDPDCVEAFNMAVRKLYIAKES</sequence>
<evidence type="ECO:0000313" key="5">
    <source>
        <dbReference type="EMBL" id="ABC27635.1"/>
    </source>
</evidence>
<keyword evidence="2" id="KW-0597">Phosphoprotein</keyword>
<dbReference type="EMBL" id="CP000155">
    <property type="protein sequence ID" value="ABC27635.1"/>
    <property type="molecule type" value="Genomic_DNA"/>
</dbReference>
<dbReference type="STRING" id="349521.HCH_00737"/>
<dbReference type="InterPro" id="IPR003607">
    <property type="entry name" value="HD/PDEase_dom"/>
</dbReference>
<dbReference type="AlphaFoldDB" id="Q2SNY9"/>
<reference evidence="5 6" key="1">
    <citation type="journal article" date="2005" name="Nucleic Acids Res.">
        <title>Genomic blueprint of Hahella chejuensis, a marine microbe producing an algicidal agent.</title>
        <authorList>
            <person name="Jeong H."/>
            <person name="Yim J.H."/>
            <person name="Lee C."/>
            <person name="Choi S.-H."/>
            <person name="Park Y.K."/>
            <person name="Yoon S.H."/>
            <person name="Hur C.-G."/>
            <person name="Kang H.-Y."/>
            <person name="Kim D."/>
            <person name="Lee H.H."/>
            <person name="Park K.H."/>
            <person name="Park S.-H."/>
            <person name="Park H.-S."/>
            <person name="Lee H.K."/>
            <person name="Oh T.K."/>
            <person name="Kim J.F."/>
        </authorList>
    </citation>
    <scope>NUCLEOTIDE SEQUENCE [LARGE SCALE GENOMIC DNA]</scope>
    <source>
        <strain evidence="5 6">KCTC 2396</strain>
    </source>
</reference>
<feature type="domain" description="HD-GYP" evidence="4">
    <location>
        <begin position="173"/>
        <end position="369"/>
    </location>
</feature>
<dbReference type="Gene3D" id="1.10.3210.10">
    <property type="entry name" value="Hypothetical protein af1432"/>
    <property type="match status" value="1"/>
</dbReference>